<organism evidence="4 5">
    <name type="scientific">Fonticella tunisiensis</name>
    <dbReference type="NCBI Taxonomy" id="1096341"/>
    <lineage>
        <taxon>Bacteria</taxon>
        <taxon>Bacillati</taxon>
        <taxon>Bacillota</taxon>
        <taxon>Clostridia</taxon>
        <taxon>Eubacteriales</taxon>
        <taxon>Clostridiaceae</taxon>
        <taxon>Fonticella</taxon>
    </lineage>
</organism>
<dbReference type="AlphaFoldDB" id="A0A4R7KPS2"/>
<dbReference type="SUPFAM" id="SSF51735">
    <property type="entry name" value="NAD(P)-binding Rossmann-fold domains"/>
    <property type="match status" value="1"/>
</dbReference>
<dbReference type="InterPro" id="IPR051911">
    <property type="entry name" value="SDR_oxidoreductase"/>
</dbReference>
<evidence type="ECO:0000313" key="4">
    <source>
        <dbReference type="EMBL" id="TDT61139.1"/>
    </source>
</evidence>
<dbReference type="InterPro" id="IPR020904">
    <property type="entry name" value="Sc_DH/Rdtase_CS"/>
</dbReference>
<name>A0A4R7KPS2_9CLOT</name>
<dbReference type="Proteomes" id="UP000295325">
    <property type="component" value="Unassembled WGS sequence"/>
</dbReference>
<dbReference type="PROSITE" id="PS00061">
    <property type="entry name" value="ADH_SHORT"/>
    <property type="match status" value="1"/>
</dbReference>
<dbReference type="InterPro" id="IPR002347">
    <property type="entry name" value="SDR_fam"/>
</dbReference>
<dbReference type="PRINTS" id="PR00081">
    <property type="entry name" value="GDHRDH"/>
</dbReference>
<accession>A0A4R7KPS2</accession>
<dbReference type="GO" id="GO:0016491">
    <property type="term" value="F:oxidoreductase activity"/>
    <property type="evidence" value="ECO:0007669"/>
    <property type="project" value="UniProtKB-KW"/>
</dbReference>
<sequence length="278" mass="30929">MKKIYGDVVLITGASSGIGKATAEFLAKHGYKVYGTSRKAYFETEEQVAATSDSSGFIKMIPLDVCSDDSVKKAVSYVYEKEGHIDILINNAGFGIAGSVEDTSPEEAFAQFNTNFFGTHRMLRAVLPIMRKQGKGLIINVSSVAGVFPIPFQSMYSASKYAVESMTEALRMELKPFGIKVSMVEPGDTRTGFTDQRLYAKDAQNSVYKKYFTKSVTSMEKSERNGPGPHVVVKEIARIINSKNPPIRVTSGFSYKLFVFLKRFFPPRFIQFVISKMY</sequence>
<keyword evidence="5" id="KW-1185">Reference proteome</keyword>
<evidence type="ECO:0000256" key="1">
    <source>
        <dbReference type="ARBA" id="ARBA00006484"/>
    </source>
</evidence>
<dbReference type="CDD" id="cd05374">
    <property type="entry name" value="17beta-HSD-like_SDR_c"/>
    <property type="match status" value="1"/>
</dbReference>
<dbReference type="Pfam" id="PF00106">
    <property type="entry name" value="adh_short"/>
    <property type="match status" value="1"/>
</dbReference>
<dbReference type="RefSeq" id="WP_166636360.1">
    <property type="nucleotide sequence ID" value="NZ_SOAZ01000008.1"/>
</dbReference>
<dbReference type="EMBL" id="SOAZ01000008">
    <property type="protein sequence ID" value="TDT61139.1"/>
    <property type="molecule type" value="Genomic_DNA"/>
</dbReference>
<protein>
    <submittedName>
        <fullName evidence="4">Short-subunit dehydrogenase</fullName>
    </submittedName>
</protein>
<evidence type="ECO:0000256" key="3">
    <source>
        <dbReference type="RuleBase" id="RU000363"/>
    </source>
</evidence>
<reference evidence="4 5" key="1">
    <citation type="submission" date="2019-03" db="EMBL/GenBank/DDBJ databases">
        <title>Genomic Encyclopedia of Type Strains, Phase IV (KMG-IV): sequencing the most valuable type-strain genomes for metagenomic binning, comparative biology and taxonomic classification.</title>
        <authorList>
            <person name="Goeker M."/>
        </authorList>
    </citation>
    <scope>NUCLEOTIDE SEQUENCE [LARGE SCALE GENOMIC DNA]</scope>
    <source>
        <strain evidence="4 5">DSM 24455</strain>
    </source>
</reference>
<gene>
    <name evidence="4" type="ORF">EDD71_10836</name>
</gene>
<dbReference type="PANTHER" id="PTHR43976">
    <property type="entry name" value="SHORT CHAIN DEHYDROGENASE"/>
    <property type="match status" value="1"/>
</dbReference>
<dbReference type="PANTHER" id="PTHR43976:SF16">
    <property type="entry name" value="SHORT-CHAIN DEHYDROGENASE_REDUCTASE FAMILY PROTEIN"/>
    <property type="match status" value="1"/>
</dbReference>
<dbReference type="PRINTS" id="PR00080">
    <property type="entry name" value="SDRFAMILY"/>
</dbReference>
<dbReference type="InterPro" id="IPR036291">
    <property type="entry name" value="NAD(P)-bd_dom_sf"/>
</dbReference>
<evidence type="ECO:0000313" key="5">
    <source>
        <dbReference type="Proteomes" id="UP000295325"/>
    </source>
</evidence>
<keyword evidence="2" id="KW-0560">Oxidoreductase</keyword>
<evidence type="ECO:0000256" key="2">
    <source>
        <dbReference type="ARBA" id="ARBA00023002"/>
    </source>
</evidence>
<proteinExistence type="inferred from homology"/>
<comment type="caution">
    <text evidence="4">The sequence shown here is derived from an EMBL/GenBank/DDBJ whole genome shotgun (WGS) entry which is preliminary data.</text>
</comment>
<dbReference type="Gene3D" id="3.40.50.720">
    <property type="entry name" value="NAD(P)-binding Rossmann-like Domain"/>
    <property type="match status" value="1"/>
</dbReference>
<comment type="similarity">
    <text evidence="1 3">Belongs to the short-chain dehydrogenases/reductases (SDR) family.</text>
</comment>